<reference evidence="10 11" key="1">
    <citation type="submission" date="2018-11" db="EMBL/GenBank/DDBJ databases">
        <title>Trebonia kvetii gen.nov., sp.nov., a novel acidophilic actinobacterium, and proposal of the new actinobacterial family Treboniaceae fam. nov.</title>
        <authorList>
            <person name="Rapoport D."/>
            <person name="Sagova-Mareckova M."/>
            <person name="Sedlacek I."/>
            <person name="Provaznik J."/>
            <person name="Kralova S."/>
            <person name="Pavlinic D."/>
            <person name="Benes V."/>
            <person name="Kopecky J."/>
        </authorList>
    </citation>
    <scope>NUCLEOTIDE SEQUENCE [LARGE SCALE GENOMIC DNA]</scope>
    <source>
        <strain evidence="10 11">15Tr583</strain>
    </source>
</reference>
<feature type="transmembrane region" description="Helical" evidence="9">
    <location>
        <begin position="281"/>
        <end position="302"/>
    </location>
</feature>
<dbReference type="GO" id="GO:0005886">
    <property type="term" value="C:plasma membrane"/>
    <property type="evidence" value="ECO:0007669"/>
    <property type="project" value="UniProtKB-SubCell"/>
</dbReference>
<dbReference type="RefSeq" id="WP_145861005.1">
    <property type="nucleotide sequence ID" value="NZ_RPFW01000009.1"/>
</dbReference>
<dbReference type="PANTHER" id="PTHR21716:SF53">
    <property type="entry name" value="PERMEASE PERM-RELATED"/>
    <property type="match status" value="1"/>
</dbReference>
<evidence type="ECO:0000256" key="2">
    <source>
        <dbReference type="ARBA" id="ARBA00009773"/>
    </source>
</evidence>
<proteinExistence type="inferred from homology"/>
<evidence type="ECO:0000313" key="10">
    <source>
        <dbReference type="EMBL" id="TVZ00305.1"/>
    </source>
</evidence>
<dbReference type="OrthoDB" id="4016357at2"/>
<dbReference type="InterPro" id="IPR002549">
    <property type="entry name" value="AI-2E-like"/>
</dbReference>
<accession>A0A6P2BQ61</accession>
<sequence length="429" mass="45730">MTEQGKQGKGQLGYRLGRLWAAAELRRVPLRTIITAILVVTVFFLAGKVIYRLRTVLLLLLVAGFLALILNPLVGVTQRYLVKRRGYAVTVVGVLMVLVFSGLSVAFGYPLVNGITHLANNLPTYVSQAEHGQYWYGRLVQHYHVQQWVQQNSSKLVTFGQNLSSPALAVGKGALSLVIELLTIFILVLMLLLEGPKLRRGLLSLLSPGQAEEVQAVASEVNRSVVGYMVGNFLTSIICGLVVLVDLAVLGVPFPLLWALWVALVDFLPMIGGALAGIPVVLFALFANGLTAGIITLVVFLVYTQLENHILNPVIMSKTVRISPLLVLVAVLVAASLGDWLGGLFGGFVAALLAIPAAGAFQVIVREAWRLTAPPSEADAEESDIVKSSGDAAKEAREIAQQGVEDDGGDAAQSGEPARHGAHAAQGPS</sequence>
<feature type="transmembrane region" description="Helical" evidence="9">
    <location>
        <begin position="56"/>
        <end position="74"/>
    </location>
</feature>
<feature type="transmembrane region" description="Helical" evidence="9">
    <location>
        <begin position="28"/>
        <end position="50"/>
    </location>
</feature>
<dbReference type="PANTHER" id="PTHR21716">
    <property type="entry name" value="TRANSMEMBRANE PROTEIN"/>
    <property type="match status" value="1"/>
</dbReference>
<evidence type="ECO:0000256" key="6">
    <source>
        <dbReference type="ARBA" id="ARBA00022989"/>
    </source>
</evidence>
<evidence type="ECO:0000256" key="1">
    <source>
        <dbReference type="ARBA" id="ARBA00004651"/>
    </source>
</evidence>
<evidence type="ECO:0000256" key="7">
    <source>
        <dbReference type="ARBA" id="ARBA00023136"/>
    </source>
</evidence>
<protein>
    <submittedName>
        <fullName evidence="10">AI-2E family transporter</fullName>
    </submittedName>
</protein>
<organism evidence="10 11">
    <name type="scientific">Trebonia kvetii</name>
    <dbReference type="NCBI Taxonomy" id="2480626"/>
    <lineage>
        <taxon>Bacteria</taxon>
        <taxon>Bacillati</taxon>
        <taxon>Actinomycetota</taxon>
        <taxon>Actinomycetes</taxon>
        <taxon>Streptosporangiales</taxon>
        <taxon>Treboniaceae</taxon>
        <taxon>Trebonia</taxon>
    </lineage>
</organism>
<keyword evidence="5 9" id="KW-0812">Transmembrane</keyword>
<evidence type="ECO:0000256" key="9">
    <source>
        <dbReference type="SAM" id="Phobius"/>
    </source>
</evidence>
<dbReference type="Pfam" id="PF01594">
    <property type="entry name" value="AI-2E_transport"/>
    <property type="match status" value="1"/>
</dbReference>
<feature type="transmembrane region" description="Helical" evidence="9">
    <location>
        <begin position="233"/>
        <end position="261"/>
    </location>
</feature>
<keyword evidence="6 9" id="KW-1133">Transmembrane helix</keyword>
<comment type="similarity">
    <text evidence="2">Belongs to the autoinducer-2 exporter (AI-2E) (TC 2.A.86) family.</text>
</comment>
<keyword evidence="3" id="KW-0813">Transport</keyword>
<evidence type="ECO:0000256" key="5">
    <source>
        <dbReference type="ARBA" id="ARBA00022692"/>
    </source>
</evidence>
<feature type="transmembrane region" description="Helical" evidence="9">
    <location>
        <begin position="344"/>
        <end position="365"/>
    </location>
</feature>
<dbReference type="AlphaFoldDB" id="A0A6P2BQ61"/>
<evidence type="ECO:0000256" key="4">
    <source>
        <dbReference type="ARBA" id="ARBA00022475"/>
    </source>
</evidence>
<evidence type="ECO:0000256" key="3">
    <source>
        <dbReference type="ARBA" id="ARBA00022448"/>
    </source>
</evidence>
<comment type="caution">
    <text evidence="10">The sequence shown here is derived from an EMBL/GenBank/DDBJ whole genome shotgun (WGS) entry which is preliminary data.</text>
</comment>
<comment type="subcellular location">
    <subcellularLocation>
        <location evidence="1">Cell membrane</location>
        <topology evidence="1">Multi-pass membrane protein</topology>
    </subcellularLocation>
</comment>
<feature type="transmembrane region" description="Helical" evidence="9">
    <location>
        <begin position="86"/>
        <end position="112"/>
    </location>
</feature>
<dbReference type="EMBL" id="RPFW01000009">
    <property type="protein sequence ID" value="TVZ00305.1"/>
    <property type="molecule type" value="Genomic_DNA"/>
</dbReference>
<gene>
    <name evidence="10" type="ORF">EAS64_37325</name>
</gene>
<evidence type="ECO:0000313" key="11">
    <source>
        <dbReference type="Proteomes" id="UP000460272"/>
    </source>
</evidence>
<feature type="region of interest" description="Disordered" evidence="8">
    <location>
        <begin position="375"/>
        <end position="429"/>
    </location>
</feature>
<dbReference type="Proteomes" id="UP000460272">
    <property type="component" value="Unassembled WGS sequence"/>
</dbReference>
<keyword evidence="4" id="KW-1003">Cell membrane</keyword>
<keyword evidence="7 9" id="KW-0472">Membrane</keyword>
<name>A0A6P2BQ61_9ACTN</name>
<evidence type="ECO:0000256" key="8">
    <source>
        <dbReference type="SAM" id="MobiDB-lite"/>
    </source>
</evidence>
<keyword evidence="11" id="KW-1185">Reference proteome</keyword>
<feature type="transmembrane region" description="Helical" evidence="9">
    <location>
        <begin position="322"/>
        <end position="338"/>
    </location>
</feature>
<feature type="transmembrane region" description="Helical" evidence="9">
    <location>
        <begin position="173"/>
        <end position="193"/>
    </location>
</feature>